<reference evidence="2" key="1">
    <citation type="submission" date="2016-08" db="EMBL/GenBank/DDBJ databases">
        <authorList>
            <person name="Varghese N."/>
            <person name="Submissions Spin"/>
        </authorList>
    </citation>
    <scope>NUCLEOTIDE SEQUENCE [LARGE SCALE GENOMIC DNA]</scope>
    <source>
        <strain evidence="2">P1-7</strain>
    </source>
</reference>
<dbReference type="Proteomes" id="UP000199205">
    <property type="component" value="Unassembled WGS sequence"/>
</dbReference>
<organism evidence="1 2">
    <name type="scientific">Rhizobium lusitanum</name>
    <dbReference type="NCBI Taxonomy" id="293958"/>
    <lineage>
        <taxon>Bacteria</taxon>
        <taxon>Pseudomonadati</taxon>
        <taxon>Pseudomonadota</taxon>
        <taxon>Alphaproteobacteria</taxon>
        <taxon>Hyphomicrobiales</taxon>
        <taxon>Rhizobiaceae</taxon>
        <taxon>Rhizobium/Agrobacterium group</taxon>
        <taxon>Rhizobium</taxon>
    </lineage>
</organism>
<evidence type="ECO:0000313" key="2">
    <source>
        <dbReference type="Proteomes" id="UP000199205"/>
    </source>
</evidence>
<gene>
    <name evidence="1" type="ORF">GA0061101_110127</name>
</gene>
<dbReference type="AlphaFoldDB" id="A0A1C3WD56"/>
<name>A0A1C3WD56_9HYPH</name>
<proteinExistence type="predicted"/>
<sequence length="48" mass="5480">MSLEAYLPYGPISVAVWSQVAERQSRIFWRRDCWAWMDAASGLMGSVT</sequence>
<dbReference type="EMBL" id="FMAF01000010">
    <property type="protein sequence ID" value="SCB38087.1"/>
    <property type="molecule type" value="Genomic_DNA"/>
</dbReference>
<protein>
    <submittedName>
        <fullName evidence="1">Uncharacterized protein</fullName>
    </submittedName>
</protein>
<evidence type="ECO:0000313" key="1">
    <source>
        <dbReference type="EMBL" id="SCB38087.1"/>
    </source>
</evidence>
<accession>A0A1C3WD56</accession>